<dbReference type="RefSeq" id="XP_070863222.1">
    <property type="nucleotide sequence ID" value="XM_071013780.1"/>
</dbReference>
<accession>A0ABR4D390</accession>
<evidence type="ECO:0000313" key="2">
    <source>
        <dbReference type="EMBL" id="KAL2264495.1"/>
    </source>
</evidence>
<comment type="caution">
    <text evidence="2">The sequence shown here is derived from an EMBL/GenBank/DDBJ whole genome shotgun (WGS) entry which is preliminary data.</text>
</comment>
<dbReference type="GeneID" id="98128424"/>
<organism evidence="2 3">
    <name type="scientific">Remersonia thermophila</name>
    <dbReference type="NCBI Taxonomy" id="72144"/>
    <lineage>
        <taxon>Eukaryota</taxon>
        <taxon>Fungi</taxon>
        <taxon>Dikarya</taxon>
        <taxon>Ascomycota</taxon>
        <taxon>Pezizomycotina</taxon>
        <taxon>Sordariomycetes</taxon>
        <taxon>Sordariomycetidae</taxon>
        <taxon>Sordariales</taxon>
        <taxon>Sordariales incertae sedis</taxon>
        <taxon>Remersonia</taxon>
    </lineage>
</organism>
<gene>
    <name evidence="2" type="ORF">VTJ83DRAFT_7005</name>
</gene>
<evidence type="ECO:0000256" key="1">
    <source>
        <dbReference type="SAM" id="MobiDB-lite"/>
    </source>
</evidence>
<reference evidence="2 3" key="1">
    <citation type="journal article" date="2024" name="Commun. Biol.">
        <title>Comparative genomic analysis of thermophilic fungi reveals convergent evolutionary adaptations and gene losses.</title>
        <authorList>
            <person name="Steindorff A.S."/>
            <person name="Aguilar-Pontes M.V."/>
            <person name="Robinson A.J."/>
            <person name="Andreopoulos B."/>
            <person name="LaButti K."/>
            <person name="Kuo A."/>
            <person name="Mondo S."/>
            <person name="Riley R."/>
            <person name="Otillar R."/>
            <person name="Haridas S."/>
            <person name="Lipzen A."/>
            <person name="Grimwood J."/>
            <person name="Schmutz J."/>
            <person name="Clum A."/>
            <person name="Reid I.D."/>
            <person name="Moisan M.C."/>
            <person name="Butler G."/>
            <person name="Nguyen T.T.M."/>
            <person name="Dewar K."/>
            <person name="Conant G."/>
            <person name="Drula E."/>
            <person name="Henrissat B."/>
            <person name="Hansel C."/>
            <person name="Singer S."/>
            <person name="Hutchinson M.I."/>
            <person name="de Vries R.P."/>
            <person name="Natvig D.O."/>
            <person name="Powell A.J."/>
            <person name="Tsang A."/>
            <person name="Grigoriev I.V."/>
        </authorList>
    </citation>
    <scope>NUCLEOTIDE SEQUENCE [LARGE SCALE GENOMIC DNA]</scope>
    <source>
        <strain evidence="2 3">ATCC 22073</strain>
    </source>
</reference>
<feature type="compositionally biased region" description="Basic and acidic residues" evidence="1">
    <location>
        <begin position="79"/>
        <end position="97"/>
    </location>
</feature>
<dbReference type="Proteomes" id="UP001600064">
    <property type="component" value="Unassembled WGS sequence"/>
</dbReference>
<dbReference type="EMBL" id="JAZGUE010000007">
    <property type="protein sequence ID" value="KAL2264495.1"/>
    <property type="molecule type" value="Genomic_DNA"/>
</dbReference>
<evidence type="ECO:0000313" key="3">
    <source>
        <dbReference type="Proteomes" id="UP001600064"/>
    </source>
</evidence>
<keyword evidence="3" id="KW-1185">Reference proteome</keyword>
<protein>
    <submittedName>
        <fullName evidence="2">Uncharacterized protein</fullName>
    </submittedName>
</protein>
<name>A0ABR4D390_9PEZI</name>
<feature type="region of interest" description="Disordered" evidence="1">
    <location>
        <begin position="75"/>
        <end position="97"/>
    </location>
</feature>
<proteinExistence type="predicted"/>
<sequence>MAPASMQRERKDNYPGTPTTRCKFKFKYRRLLTQTYADAPKIDLTISPDRQRSSEACEGTKQTYTVCCLATALQPDSRTGGDRPGREPDAVIPTHFDHPRRAGFSLARLYNPPVVPRALGLRRGQLGEEVPSALEHIHVGLALVASGADDNVGFEHLFSEQRPISSSGSGDHSNLQADLVALILDGQNLAPGENPVRPLCFVRSQGPLLVIHDLKEVLDELKADDTVVGRLGISDQVGSIGRRLGIEVVDKLRVEDAVDAG</sequence>